<keyword evidence="1" id="KW-0732">Signal</keyword>
<sequence length="328" mass="37614">MQRYLRQTFSTAFDIQIFQIQFYDLNEMAIKPCSCADYVLAKQNVNVNDISLMRINYLIRLVSRVFRLFDDYMFVSFEQMRKGFAEQSTEFDQRIYLRKSDNAKESESLKERVENLSSEHLPSAKLNKDRPSTEPFEAYSSERIPELEEAKKNFDVAYLALLIRRFLAGNNISLSAFKVFSKELKSVEYLDLQSNPIAPNLTSDTLSGFSDMKQLFLGDCGLSHTDGGTFKAMRELRALRLDKNKIRTIEDGTLKRFTKIGELHLPDNQLKSVPDLPGIQALGVMTIFNNPVTMLPLEMSHDMTPDMKISVSCKILEGFIPGNYTARM</sequence>
<dbReference type="AlphaFoldDB" id="A0A2B4S437"/>
<evidence type="ECO:0000313" key="3">
    <source>
        <dbReference type="EMBL" id="PFX23282.1"/>
    </source>
</evidence>
<dbReference type="InterPro" id="IPR050328">
    <property type="entry name" value="Dev_Immune_Receptor"/>
</dbReference>
<keyword evidence="4" id="KW-1185">Reference proteome</keyword>
<dbReference type="Gene3D" id="3.80.10.10">
    <property type="entry name" value="Ribonuclease Inhibitor"/>
    <property type="match status" value="1"/>
</dbReference>
<dbReference type="GO" id="GO:0031012">
    <property type="term" value="C:extracellular matrix"/>
    <property type="evidence" value="ECO:0007669"/>
    <property type="project" value="TreeGrafter"/>
</dbReference>
<dbReference type="PANTHER" id="PTHR24373:SF370">
    <property type="entry name" value="FISH-LIPS, ISOFORM E"/>
    <property type="match status" value="1"/>
</dbReference>
<evidence type="ECO:0000256" key="2">
    <source>
        <dbReference type="SAM" id="MobiDB-lite"/>
    </source>
</evidence>
<dbReference type="EMBL" id="LSMT01000212">
    <property type="protein sequence ID" value="PFX23282.1"/>
    <property type="molecule type" value="Genomic_DNA"/>
</dbReference>
<dbReference type="InterPro" id="IPR032675">
    <property type="entry name" value="LRR_dom_sf"/>
</dbReference>
<feature type="region of interest" description="Disordered" evidence="2">
    <location>
        <begin position="108"/>
        <end position="133"/>
    </location>
</feature>
<dbReference type="SUPFAM" id="SSF52058">
    <property type="entry name" value="L domain-like"/>
    <property type="match status" value="1"/>
</dbReference>
<dbReference type="GO" id="GO:0005615">
    <property type="term" value="C:extracellular space"/>
    <property type="evidence" value="ECO:0007669"/>
    <property type="project" value="TreeGrafter"/>
</dbReference>
<accession>A0A2B4S437</accession>
<protein>
    <submittedName>
        <fullName evidence="3">Slit-like 3 protein</fullName>
    </submittedName>
</protein>
<evidence type="ECO:0000256" key="1">
    <source>
        <dbReference type="ARBA" id="ARBA00022729"/>
    </source>
</evidence>
<dbReference type="STRING" id="50429.A0A2B4S437"/>
<dbReference type="Pfam" id="PF13855">
    <property type="entry name" value="LRR_8"/>
    <property type="match status" value="1"/>
</dbReference>
<dbReference type="InterPro" id="IPR001611">
    <property type="entry name" value="Leu-rich_rpt"/>
</dbReference>
<gene>
    <name evidence="3" type="primary">Slit3</name>
    <name evidence="3" type="ORF">AWC38_SpisGene12154</name>
</gene>
<proteinExistence type="predicted"/>
<reference evidence="4" key="1">
    <citation type="journal article" date="2017" name="bioRxiv">
        <title>Comparative analysis of the genomes of Stylophora pistillata and Acropora digitifera provides evidence for extensive differences between species of corals.</title>
        <authorList>
            <person name="Voolstra C.R."/>
            <person name="Li Y."/>
            <person name="Liew Y.J."/>
            <person name="Baumgarten S."/>
            <person name="Zoccola D."/>
            <person name="Flot J.-F."/>
            <person name="Tambutte S."/>
            <person name="Allemand D."/>
            <person name="Aranda M."/>
        </authorList>
    </citation>
    <scope>NUCLEOTIDE SEQUENCE [LARGE SCALE GENOMIC DNA]</scope>
</reference>
<evidence type="ECO:0000313" key="4">
    <source>
        <dbReference type="Proteomes" id="UP000225706"/>
    </source>
</evidence>
<organism evidence="3 4">
    <name type="scientific">Stylophora pistillata</name>
    <name type="common">Smooth cauliflower coral</name>
    <dbReference type="NCBI Taxonomy" id="50429"/>
    <lineage>
        <taxon>Eukaryota</taxon>
        <taxon>Metazoa</taxon>
        <taxon>Cnidaria</taxon>
        <taxon>Anthozoa</taxon>
        <taxon>Hexacorallia</taxon>
        <taxon>Scleractinia</taxon>
        <taxon>Astrocoeniina</taxon>
        <taxon>Pocilloporidae</taxon>
        <taxon>Stylophora</taxon>
    </lineage>
</organism>
<comment type="caution">
    <text evidence="3">The sequence shown here is derived from an EMBL/GenBank/DDBJ whole genome shotgun (WGS) entry which is preliminary data.</text>
</comment>
<dbReference type="Proteomes" id="UP000225706">
    <property type="component" value="Unassembled WGS sequence"/>
</dbReference>
<name>A0A2B4S437_STYPI</name>
<dbReference type="PANTHER" id="PTHR24373">
    <property type="entry name" value="SLIT RELATED LEUCINE-RICH REPEAT NEURONAL PROTEIN"/>
    <property type="match status" value="1"/>
</dbReference>
<dbReference type="OrthoDB" id="5953842at2759"/>